<dbReference type="GO" id="GO:0050253">
    <property type="term" value="F:retinyl-palmitate esterase activity"/>
    <property type="evidence" value="ECO:0007669"/>
    <property type="project" value="TreeGrafter"/>
</dbReference>
<gene>
    <name evidence="45" type="ORF">PoB_003765800</name>
</gene>
<keyword evidence="10" id="KW-0443">Lipid metabolism</keyword>
<evidence type="ECO:0000256" key="43">
    <source>
        <dbReference type="SAM" id="Coils"/>
    </source>
</evidence>
<dbReference type="AlphaFoldDB" id="A0AAV4AUT1"/>
<evidence type="ECO:0000256" key="27">
    <source>
        <dbReference type="ARBA" id="ARBA00048049"/>
    </source>
</evidence>
<evidence type="ECO:0000256" key="20">
    <source>
        <dbReference type="ARBA" id="ARBA00045916"/>
    </source>
</evidence>
<evidence type="ECO:0000256" key="26">
    <source>
        <dbReference type="ARBA" id="ARBA00048015"/>
    </source>
</evidence>
<keyword evidence="7" id="KW-0677">Repeat</keyword>
<protein>
    <recommendedName>
        <fullName evidence="3">Phospholipase B1, membrane-associated</fullName>
    </recommendedName>
    <alternativeName>
        <fullName evidence="16">Lysophospholipase</fullName>
    </alternativeName>
    <alternativeName>
        <fullName evidence="17">Phospholipase A2</fullName>
    </alternativeName>
    <alternativeName>
        <fullName evidence="19">Phospholipase B/lipase</fullName>
    </alternativeName>
    <alternativeName>
        <fullName evidence="18">Triacylglycerol lipase</fullName>
    </alternativeName>
</protein>
<evidence type="ECO:0000256" key="23">
    <source>
        <dbReference type="ARBA" id="ARBA00047438"/>
    </source>
</evidence>
<comment type="catalytic activity">
    <reaction evidence="26">
        <text>1-hexadecanoyl-2-(9Z-octadecenoyl)-sn-glycero-3-phospho-(1'-sn-glycerol) + H2O = 1-hexadecanoyl-sn-glycero-3-phospho-(1'-sn-glycerol) + (9Z)-octadecenoate + H(+)</text>
        <dbReference type="Rhea" id="RHEA:40919"/>
        <dbReference type="ChEBI" id="CHEBI:15377"/>
        <dbReference type="ChEBI" id="CHEBI:15378"/>
        <dbReference type="ChEBI" id="CHEBI:30823"/>
        <dbReference type="ChEBI" id="CHEBI:72841"/>
        <dbReference type="ChEBI" id="CHEBI:75158"/>
    </reaction>
    <physiologicalReaction direction="left-to-right" evidence="26">
        <dbReference type="Rhea" id="RHEA:40920"/>
    </physiologicalReaction>
</comment>
<comment type="catalytic activity">
    <reaction evidence="37">
        <text>1,3-dihexadecanoyl-2-(9Z-octadecenoyl)glycerol + H2O = 1,3-dihexadecanoylglycerol + (9Z)-octadecenoate + H(+)</text>
        <dbReference type="Rhea" id="RHEA:40983"/>
        <dbReference type="ChEBI" id="CHEBI:15377"/>
        <dbReference type="ChEBI" id="CHEBI:15378"/>
        <dbReference type="ChEBI" id="CHEBI:30823"/>
        <dbReference type="ChEBI" id="CHEBI:75688"/>
        <dbReference type="ChEBI" id="CHEBI:77619"/>
    </reaction>
    <physiologicalReaction direction="left-to-right" evidence="37">
        <dbReference type="Rhea" id="RHEA:40984"/>
    </physiologicalReaction>
</comment>
<evidence type="ECO:0000256" key="38">
    <source>
        <dbReference type="ARBA" id="ARBA00048872"/>
    </source>
</evidence>
<comment type="catalytic activity">
    <reaction evidence="41">
        <text>1,3-di-(9Z-octadecenoyl)-glycerol + H2O = 1-(9Z-octadecenoyl)-glycerol + (9Z)-octadecenoate + H(+)</text>
        <dbReference type="Rhea" id="RHEA:39939"/>
        <dbReference type="ChEBI" id="CHEBI:15377"/>
        <dbReference type="ChEBI" id="CHEBI:15378"/>
        <dbReference type="ChEBI" id="CHEBI:30823"/>
        <dbReference type="ChEBI" id="CHEBI:75342"/>
        <dbReference type="ChEBI" id="CHEBI:75735"/>
    </reaction>
    <physiologicalReaction direction="left-to-right" evidence="41">
        <dbReference type="Rhea" id="RHEA:39940"/>
    </physiologicalReaction>
</comment>
<comment type="catalytic activity">
    <reaction evidence="33">
        <text>a 1-acyl-sn-glycero-3-phosphocholine + H2O = sn-glycerol 3-phosphocholine + a fatty acid + H(+)</text>
        <dbReference type="Rhea" id="RHEA:15177"/>
        <dbReference type="ChEBI" id="CHEBI:15377"/>
        <dbReference type="ChEBI" id="CHEBI:15378"/>
        <dbReference type="ChEBI" id="CHEBI:16870"/>
        <dbReference type="ChEBI" id="CHEBI:28868"/>
        <dbReference type="ChEBI" id="CHEBI:58168"/>
        <dbReference type="EC" id="3.1.1.5"/>
    </reaction>
    <physiologicalReaction direction="left-to-right" evidence="33">
        <dbReference type="Rhea" id="RHEA:15178"/>
    </physiologicalReaction>
</comment>
<keyword evidence="8" id="KW-0378">Hydrolase</keyword>
<evidence type="ECO:0000256" key="5">
    <source>
        <dbReference type="ARBA" id="ARBA00022692"/>
    </source>
</evidence>
<evidence type="ECO:0000256" key="36">
    <source>
        <dbReference type="ARBA" id="ARBA00048699"/>
    </source>
</evidence>
<evidence type="ECO:0000256" key="39">
    <source>
        <dbReference type="ARBA" id="ARBA00048939"/>
    </source>
</evidence>
<evidence type="ECO:0000256" key="21">
    <source>
        <dbReference type="ARBA" id="ARBA00047324"/>
    </source>
</evidence>
<reference evidence="45 46" key="1">
    <citation type="journal article" date="2021" name="Elife">
        <title>Chloroplast acquisition without the gene transfer in kleptoplastic sea slugs, Plakobranchus ocellatus.</title>
        <authorList>
            <person name="Maeda T."/>
            <person name="Takahashi S."/>
            <person name="Yoshida T."/>
            <person name="Shimamura S."/>
            <person name="Takaki Y."/>
            <person name="Nagai Y."/>
            <person name="Toyoda A."/>
            <person name="Suzuki Y."/>
            <person name="Arimoto A."/>
            <person name="Ishii H."/>
            <person name="Satoh N."/>
            <person name="Nishiyama T."/>
            <person name="Hasebe M."/>
            <person name="Maruyama T."/>
            <person name="Minagawa J."/>
            <person name="Obokata J."/>
            <person name="Shigenobu S."/>
        </authorList>
    </citation>
    <scope>NUCLEOTIDE SEQUENCE [LARGE SCALE GENOMIC DNA]</scope>
</reference>
<comment type="catalytic activity">
    <reaction evidence="13">
        <text>a triacylglycerol + H2O = a diacylglycerol + a fatty acid + H(+)</text>
        <dbReference type="Rhea" id="RHEA:12044"/>
        <dbReference type="ChEBI" id="CHEBI:15377"/>
        <dbReference type="ChEBI" id="CHEBI:15378"/>
        <dbReference type="ChEBI" id="CHEBI:17855"/>
        <dbReference type="ChEBI" id="CHEBI:18035"/>
        <dbReference type="ChEBI" id="CHEBI:28868"/>
        <dbReference type="EC" id="3.1.1.3"/>
    </reaction>
    <physiologicalReaction direction="left-to-right" evidence="13">
        <dbReference type="Rhea" id="RHEA:12045"/>
    </physiologicalReaction>
</comment>
<feature type="signal peptide" evidence="44">
    <location>
        <begin position="1"/>
        <end position="20"/>
    </location>
</feature>
<keyword evidence="11" id="KW-0472">Membrane</keyword>
<evidence type="ECO:0000256" key="15">
    <source>
        <dbReference type="ARBA" id="ARBA00023422"/>
    </source>
</evidence>
<comment type="catalytic activity">
    <reaction evidence="32">
        <text>1,2,3-tri-(9Z-octadecenoyl)-glycerol + H2O = di-(9Z)-octadecenoylglycerol + (9Z)-octadecenoate + H(+)</text>
        <dbReference type="Rhea" id="RHEA:38575"/>
        <dbReference type="ChEBI" id="CHEBI:15377"/>
        <dbReference type="ChEBI" id="CHEBI:15378"/>
        <dbReference type="ChEBI" id="CHEBI:30823"/>
        <dbReference type="ChEBI" id="CHEBI:53753"/>
        <dbReference type="ChEBI" id="CHEBI:75945"/>
    </reaction>
    <physiologicalReaction direction="left-to-right" evidence="32">
        <dbReference type="Rhea" id="RHEA:38576"/>
    </physiologicalReaction>
</comment>
<evidence type="ECO:0000256" key="4">
    <source>
        <dbReference type="ARBA" id="ARBA00022475"/>
    </source>
</evidence>
<evidence type="ECO:0000256" key="29">
    <source>
        <dbReference type="ARBA" id="ARBA00048227"/>
    </source>
</evidence>
<evidence type="ECO:0000256" key="33">
    <source>
        <dbReference type="ARBA" id="ARBA00048454"/>
    </source>
</evidence>
<evidence type="ECO:0000256" key="24">
    <source>
        <dbReference type="ARBA" id="ARBA00047459"/>
    </source>
</evidence>
<evidence type="ECO:0000256" key="42">
    <source>
        <dbReference type="ARBA" id="ARBA00049461"/>
    </source>
</evidence>
<dbReference type="PANTHER" id="PTHR21325">
    <property type="entry name" value="PHOSPHOLIPASE B, PLB1"/>
    <property type="match status" value="1"/>
</dbReference>
<dbReference type="InterPro" id="IPR036514">
    <property type="entry name" value="SGNH_hydro_sf"/>
</dbReference>
<evidence type="ECO:0000256" key="10">
    <source>
        <dbReference type="ARBA" id="ARBA00023098"/>
    </source>
</evidence>
<dbReference type="InterPro" id="IPR035547">
    <property type="entry name" value="Phospholipase_B"/>
</dbReference>
<evidence type="ECO:0000256" key="40">
    <source>
        <dbReference type="ARBA" id="ARBA00049363"/>
    </source>
</evidence>
<dbReference type="InterPro" id="IPR038885">
    <property type="entry name" value="PLB1"/>
</dbReference>
<evidence type="ECO:0000256" key="6">
    <source>
        <dbReference type="ARBA" id="ARBA00022729"/>
    </source>
</evidence>
<dbReference type="FunFam" id="3.40.50.1110:FF:000005">
    <property type="entry name" value="Phospholipase B1"/>
    <property type="match status" value="1"/>
</dbReference>
<comment type="catalytic activity">
    <reaction evidence="29">
        <text>1,2-dihexadecanoyl-sn-glycero-3-phosphocholine + H2O = 1-hexadecanoyl-sn-glycero-3-phosphocholine + hexadecanoate + H(+)</text>
        <dbReference type="Rhea" id="RHEA:41223"/>
        <dbReference type="ChEBI" id="CHEBI:7896"/>
        <dbReference type="ChEBI" id="CHEBI:15377"/>
        <dbReference type="ChEBI" id="CHEBI:15378"/>
        <dbReference type="ChEBI" id="CHEBI:72998"/>
        <dbReference type="ChEBI" id="CHEBI:72999"/>
    </reaction>
    <physiologicalReaction direction="left-to-right" evidence="29">
        <dbReference type="Rhea" id="RHEA:41224"/>
    </physiologicalReaction>
</comment>
<evidence type="ECO:0000256" key="12">
    <source>
        <dbReference type="ARBA" id="ARBA00023180"/>
    </source>
</evidence>
<evidence type="ECO:0000256" key="9">
    <source>
        <dbReference type="ARBA" id="ARBA00022989"/>
    </source>
</evidence>
<comment type="catalytic activity">
    <reaction evidence="30">
        <text>1-hexadecanoyl-2-(9Z,12Z-octadecadienoyl)-sn-glycero-3-phosphocholine + H2O = 2-(9Z,12Z-octadecadienoyl)-sn-glycero-3-phosphocholine + hexadecanoate + H(+)</text>
        <dbReference type="Rhea" id="RHEA:40971"/>
        <dbReference type="ChEBI" id="CHEBI:7896"/>
        <dbReference type="ChEBI" id="CHEBI:15377"/>
        <dbReference type="ChEBI" id="CHEBI:15378"/>
        <dbReference type="ChEBI" id="CHEBI:73002"/>
        <dbReference type="ChEBI" id="CHEBI:76084"/>
    </reaction>
    <physiologicalReaction direction="left-to-right" evidence="30">
        <dbReference type="Rhea" id="RHEA:40972"/>
    </physiologicalReaction>
</comment>
<evidence type="ECO:0000256" key="34">
    <source>
        <dbReference type="ARBA" id="ARBA00048613"/>
    </source>
</evidence>
<comment type="catalytic activity">
    <reaction evidence="21">
        <text>1-hexadecanoyl-2-(9Z)-octadecenoyl-3-octadecanoyl-sn-glycerol + H2O = 2-(9Z-octadecenoyl)-3-octadecanoyl-sn-glycerol + hexadecanoate + H(+)</text>
        <dbReference type="Rhea" id="RHEA:41107"/>
        <dbReference type="ChEBI" id="CHEBI:7896"/>
        <dbReference type="ChEBI" id="CHEBI:15377"/>
        <dbReference type="ChEBI" id="CHEBI:15378"/>
        <dbReference type="ChEBI" id="CHEBI:75558"/>
        <dbReference type="ChEBI" id="CHEBI:77623"/>
    </reaction>
    <physiologicalReaction direction="left-to-right" evidence="21">
        <dbReference type="Rhea" id="RHEA:41108"/>
    </physiologicalReaction>
</comment>
<dbReference type="Proteomes" id="UP000735302">
    <property type="component" value="Unassembled WGS sequence"/>
</dbReference>
<name>A0AAV4AUT1_9GAST</name>
<evidence type="ECO:0000256" key="2">
    <source>
        <dbReference type="ARBA" id="ARBA00009979"/>
    </source>
</evidence>
<dbReference type="SUPFAM" id="SSF52266">
    <property type="entry name" value="SGNH hydrolase"/>
    <property type="match status" value="1"/>
</dbReference>
<comment type="catalytic activity">
    <reaction evidence="40">
        <text>1,2-dihexadecanoyl-sn-glycero-3-phosphocholine + 2 H2O = sn-glycerol 3-phosphocholine + 2 hexadecanoate + 2 H(+)</text>
        <dbReference type="Rhea" id="RHEA:40975"/>
        <dbReference type="ChEBI" id="CHEBI:7896"/>
        <dbReference type="ChEBI" id="CHEBI:15377"/>
        <dbReference type="ChEBI" id="CHEBI:15378"/>
        <dbReference type="ChEBI" id="CHEBI:16870"/>
        <dbReference type="ChEBI" id="CHEBI:72999"/>
    </reaction>
    <physiologicalReaction direction="left-to-right" evidence="40">
        <dbReference type="Rhea" id="RHEA:40976"/>
    </physiologicalReaction>
</comment>
<comment type="catalytic activity">
    <reaction evidence="42">
        <text>2-(9Z-octadecenoyl)-glycerol + H2O = glycerol + (9Z)-octadecenoate + H(+)</text>
        <dbReference type="Rhea" id="RHEA:38491"/>
        <dbReference type="ChEBI" id="CHEBI:15377"/>
        <dbReference type="ChEBI" id="CHEBI:15378"/>
        <dbReference type="ChEBI" id="CHEBI:17754"/>
        <dbReference type="ChEBI" id="CHEBI:30823"/>
        <dbReference type="ChEBI" id="CHEBI:73990"/>
    </reaction>
    <physiologicalReaction direction="left-to-right" evidence="42">
        <dbReference type="Rhea" id="RHEA:38492"/>
    </physiologicalReaction>
</comment>
<evidence type="ECO:0000256" key="19">
    <source>
        <dbReference type="ARBA" id="ARBA00033022"/>
    </source>
</evidence>
<evidence type="ECO:0000256" key="17">
    <source>
        <dbReference type="ARBA" id="ARBA00031182"/>
    </source>
</evidence>
<comment type="catalytic activity">
    <reaction evidence="36">
        <text>1-hexadecanoyl-2-(9Z-octadecenoyl)-sn-glycero-3-phosphocholine + H2O = 1-hexadecanoyl-sn-glycero-3-phosphocholine + (9Z)-octadecenoate + H(+)</text>
        <dbReference type="Rhea" id="RHEA:38779"/>
        <dbReference type="ChEBI" id="CHEBI:15377"/>
        <dbReference type="ChEBI" id="CHEBI:15378"/>
        <dbReference type="ChEBI" id="CHEBI:30823"/>
        <dbReference type="ChEBI" id="CHEBI:72998"/>
        <dbReference type="ChEBI" id="CHEBI:73001"/>
    </reaction>
    <physiologicalReaction direction="left-to-right" evidence="36">
        <dbReference type="Rhea" id="RHEA:38780"/>
    </physiologicalReaction>
</comment>
<evidence type="ECO:0000256" key="28">
    <source>
        <dbReference type="ARBA" id="ARBA00048058"/>
    </source>
</evidence>
<feature type="chain" id="PRO_5043562394" description="Phospholipase B1, membrane-associated" evidence="44">
    <location>
        <begin position="21"/>
        <end position="415"/>
    </location>
</feature>
<comment type="catalytic activity">
    <reaction evidence="34">
        <text>1-hexadecanoyl-2-(9Z-octadecenoyl)-sn-glycero-3-phosphoethanolamine + H2O = 1-hexadecanoyl-sn-glycero-3-phosphoethanolamine + (9Z)-octadecenoate + H(+)</text>
        <dbReference type="Rhea" id="RHEA:40911"/>
        <dbReference type="ChEBI" id="CHEBI:15377"/>
        <dbReference type="ChEBI" id="CHEBI:15378"/>
        <dbReference type="ChEBI" id="CHEBI:30823"/>
        <dbReference type="ChEBI" id="CHEBI:73004"/>
        <dbReference type="ChEBI" id="CHEBI:73007"/>
    </reaction>
    <physiologicalReaction direction="left-to-right" evidence="34">
        <dbReference type="Rhea" id="RHEA:40912"/>
    </physiologicalReaction>
</comment>
<accession>A0AAV4AUT1</accession>
<keyword evidence="6 44" id="KW-0732">Signal</keyword>
<dbReference type="GO" id="GO:0004623">
    <property type="term" value="F:phospholipase A2 activity"/>
    <property type="evidence" value="ECO:0007669"/>
    <property type="project" value="UniProtKB-EC"/>
</dbReference>
<comment type="function">
    <text evidence="20">Calcium-independent membrane-associated phospholipase that catalyzes complete diacylation of phospholipids by hydrolyzing both sn-1 and sn-2 fatty acyl chains attached to the glycerol backbone (phospholipase B activity). Has dual phospholipase and lysophospholipase activities toward diacylphospholipids. Preferentially cleaves sn-2 ester bonds over sn-1 bonds. Acts as a lipase toward glycerolipid substrates. Hydrolyzes fatty acyl chains of diacylglycerols with preference for the sn-2 position and of triacylglycerols with not positional selectivity. May also hydrolyze long chain retinyl esters such as retinyl palmitate. May contribute to digestion of dietary phospholipids, glycerolipids and retinoids, facilitating lipid absorption at the brush border.</text>
</comment>
<comment type="catalytic activity">
    <reaction evidence="35">
        <text>1-hexadecanoyl-sn-glycero-3-phosphocholine + H2O = sn-glycerol 3-phosphocholine + hexadecanoate + H(+)</text>
        <dbReference type="Rhea" id="RHEA:40435"/>
        <dbReference type="ChEBI" id="CHEBI:7896"/>
        <dbReference type="ChEBI" id="CHEBI:15377"/>
        <dbReference type="ChEBI" id="CHEBI:15378"/>
        <dbReference type="ChEBI" id="CHEBI:16870"/>
        <dbReference type="ChEBI" id="CHEBI:72998"/>
    </reaction>
    <physiologicalReaction direction="left-to-right" evidence="35">
        <dbReference type="Rhea" id="RHEA:40436"/>
    </physiologicalReaction>
</comment>
<keyword evidence="12" id="KW-0325">Glycoprotein</keyword>
<evidence type="ECO:0000256" key="14">
    <source>
        <dbReference type="ARBA" id="ARBA00023408"/>
    </source>
</evidence>
<evidence type="ECO:0000256" key="32">
    <source>
        <dbReference type="ARBA" id="ARBA00048386"/>
    </source>
</evidence>
<proteinExistence type="inferred from homology"/>
<evidence type="ECO:0000256" key="25">
    <source>
        <dbReference type="ARBA" id="ARBA00048011"/>
    </source>
</evidence>
<comment type="catalytic activity">
    <reaction evidence="25">
        <text>2,3-di-(9Z)-octadecenoyl-sn-glycerol + H2O = 3-(9Z-octadecenoyl)-sn-glycerol + (9Z)-octadecenoate + H(+)</text>
        <dbReference type="Rhea" id="RHEA:42604"/>
        <dbReference type="ChEBI" id="CHEBI:15377"/>
        <dbReference type="ChEBI" id="CHEBI:15378"/>
        <dbReference type="ChEBI" id="CHEBI:30823"/>
        <dbReference type="ChEBI" id="CHEBI:75824"/>
        <dbReference type="ChEBI" id="CHEBI:75938"/>
    </reaction>
    <physiologicalReaction direction="left-to-right" evidence="25">
        <dbReference type="Rhea" id="RHEA:42605"/>
    </physiologicalReaction>
</comment>
<keyword evidence="46" id="KW-1185">Reference proteome</keyword>
<evidence type="ECO:0000256" key="31">
    <source>
        <dbReference type="ARBA" id="ARBA00048374"/>
    </source>
</evidence>
<sequence length="415" mass="47122">MARLIGFLVMCFCVFEAVDALANDFNKRQERTVKEILHLYKTNSTFAKLFDQWEREKKEFERKSNKFPCKPLPPSTEVPTSVHKLRPADVKVIGAVGDSLTAGRGAALGVVGLLIDFYELSWSIGGVGSFKDMVTLPNIIREYNPDVIGASVSPYESVLNEAVSGAKSDGLLNQTITLVNEIKADSRIDFESDWKVVTVFIGGNDLCAICYDYDYYNPDNYIKRVQEGLDYLLENLPRTFINLVEVLNVEMVQELNNNILCSAVHIYACDCAAFPKSKEEEAKIIEYREDYQEKLRELVKLERYHAKDDFEVVLQPFYRDTYPPYKAEGVLDLTYFASDCFHYSTKGQQAAAKALWNNMVEPVGSKRLDWHPDEELEKIPSSTQPRTVKNVGSFSSMLPLSTMSIIRPINLSYQK</sequence>
<keyword evidence="9" id="KW-1133">Transmembrane helix</keyword>
<comment type="catalytic activity">
    <reaction evidence="22">
        <text>1,3-dihexadecanoyl-2-(9Z-octadecenoyl)glycerol + H2O = 1-hexadecanoyl-2-(9Z-octadecenoyl)-glycerol + hexadecanoate + H(+)</text>
        <dbReference type="Rhea" id="RHEA:40979"/>
        <dbReference type="ChEBI" id="CHEBI:7896"/>
        <dbReference type="ChEBI" id="CHEBI:15377"/>
        <dbReference type="ChEBI" id="CHEBI:15378"/>
        <dbReference type="ChEBI" id="CHEBI:75585"/>
        <dbReference type="ChEBI" id="CHEBI:75688"/>
    </reaction>
    <physiologicalReaction direction="left-to-right" evidence="22">
        <dbReference type="Rhea" id="RHEA:40980"/>
    </physiologicalReaction>
</comment>
<evidence type="ECO:0000256" key="30">
    <source>
        <dbReference type="ARBA" id="ARBA00048362"/>
    </source>
</evidence>
<evidence type="ECO:0000256" key="18">
    <source>
        <dbReference type="ARBA" id="ARBA00031485"/>
    </source>
</evidence>
<comment type="caution">
    <text evidence="45">The sequence shown here is derived from an EMBL/GenBank/DDBJ whole genome shotgun (WGS) entry which is preliminary data.</text>
</comment>
<comment type="similarity">
    <text evidence="2">Belongs to the 'GDSL' lipolytic enzyme family. Phospholipase B1 subfamily.</text>
</comment>
<comment type="catalytic activity">
    <reaction evidence="24">
        <text>1-hexadecanoyl-2-(9Z)-octadecenoyl-3-octadecanoyl-sn-glycerol + H2O = 1-hexadecanoyl-2-(9Z-octadecenoyl)-sn-glycerol + octadecanoate + H(+)</text>
        <dbReference type="Rhea" id="RHEA:41111"/>
        <dbReference type="ChEBI" id="CHEBI:15377"/>
        <dbReference type="ChEBI" id="CHEBI:15378"/>
        <dbReference type="ChEBI" id="CHEBI:25629"/>
        <dbReference type="ChEBI" id="CHEBI:75466"/>
        <dbReference type="ChEBI" id="CHEBI:77623"/>
    </reaction>
    <physiologicalReaction direction="left-to-right" evidence="24">
        <dbReference type="Rhea" id="RHEA:41112"/>
    </physiologicalReaction>
</comment>
<evidence type="ECO:0000313" key="46">
    <source>
        <dbReference type="Proteomes" id="UP000735302"/>
    </source>
</evidence>
<comment type="catalytic activity">
    <reaction evidence="39">
        <text>1-hexadecanoyl-2-(9Z)-octadecenoyl-3-octadecanoyl-sn-glycerol + H2O = 1-hexadecanoyl-3-octadecanoyl-sn-glycerol + (9Z)-octadecenoate + H(+)</text>
        <dbReference type="Rhea" id="RHEA:41103"/>
        <dbReference type="ChEBI" id="CHEBI:15377"/>
        <dbReference type="ChEBI" id="CHEBI:15378"/>
        <dbReference type="ChEBI" id="CHEBI:30823"/>
        <dbReference type="ChEBI" id="CHEBI:77623"/>
        <dbReference type="ChEBI" id="CHEBI:77624"/>
    </reaction>
    <physiologicalReaction direction="left-to-right" evidence="39">
        <dbReference type="Rhea" id="RHEA:41104"/>
    </physiologicalReaction>
</comment>
<evidence type="ECO:0000256" key="16">
    <source>
        <dbReference type="ARBA" id="ARBA00029723"/>
    </source>
</evidence>
<evidence type="ECO:0000313" key="45">
    <source>
        <dbReference type="EMBL" id="GFO11153.1"/>
    </source>
</evidence>
<keyword evidence="4" id="KW-1003">Cell membrane</keyword>
<keyword evidence="5" id="KW-0812">Transmembrane</keyword>
<comment type="catalytic activity">
    <reaction evidence="31">
        <text>1-octadecanoyl-2-(9Z,12Z)-octadecadienoyl-sn-glycerol + H2O = 1-octadecanoyl-sn-glycerol + (9Z,12Z)-octadecadienoate + H(+)</text>
        <dbReference type="Rhea" id="RHEA:40927"/>
        <dbReference type="ChEBI" id="CHEBI:15377"/>
        <dbReference type="ChEBI" id="CHEBI:15378"/>
        <dbReference type="ChEBI" id="CHEBI:30245"/>
        <dbReference type="ChEBI" id="CHEBI:75550"/>
        <dbReference type="ChEBI" id="CHEBI:77097"/>
    </reaction>
    <physiologicalReaction direction="left-to-right" evidence="31">
        <dbReference type="Rhea" id="RHEA:40928"/>
    </physiologicalReaction>
</comment>
<comment type="catalytic activity">
    <reaction evidence="28">
        <text>1,2-di-(9Z-octadecenoyl)-sn-glycero-3-phosphocholine + H2O = 1-(9Z-octadecenoyl)-sn-glycero-3-phosphocholine + (9Z)-octadecenoate + H(+)</text>
        <dbReference type="Rhea" id="RHEA:40923"/>
        <dbReference type="ChEBI" id="CHEBI:15377"/>
        <dbReference type="ChEBI" id="CHEBI:15378"/>
        <dbReference type="ChEBI" id="CHEBI:28610"/>
        <dbReference type="ChEBI" id="CHEBI:30823"/>
        <dbReference type="ChEBI" id="CHEBI:74669"/>
    </reaction>
    <physiologicalReaction direction="left-to-right" evidence="28">
        <dbReference type="Rhea" id="RHEA:40924"/>
    </physiologicalReaction>
</comment>
<organism evidence="45 46">
    <name type="scientific">Plakobranchus ocellatus</name>
    <dbReference type="NCBI Taxonomy" id="259542"/>
    <lineage>
        <taxon>Eukaryota</taxon>
        <taxon>Metazoa</taxon>
        <taxon>Spiralia</taxon>
        <taxon>Lophotrochozoa</taxon>
        <taxon>Mollusca</taxon>
        <taxon>Gastropoda</taxon>
        <taxon>Heterobranchia</taxon>
        <taxon>Euthyneura</taxon>
        <taxon>Panpulmonata</taxon>
        <taxon>Sacoglossa</taxon>
        <taxon>Placobranchoidea</taxon>
        <taxon>Plakobranchidae</taxon>
        <taxon>Plakobranchus</taxon>
    </lineage>
</organism>
<evidence type="ECO:0000256" key="37">
    <source>
        <dbReference type="ARBA" id="ARBA00048869"/>
    </source>
</evidence>
<dbReference type="Gene3D" id="3.40.50.1110">
    <property type="entry name" value="SGNH hydrolase"/>
    <property type="match status" value="1"/>
</dbReference>
<dbReference type="PANTHER" id="PTHR21325:SF31">
    <property type="entry name" value="GH22081P-RELATED"/>
    <property type="match status" value="1"/>
</dbReference>
<feature type="coiled-coil region" evidence="43">
    <location>
        <begin position="277"/>
        <end position="304"/>
    </location>
</feature>
<evidence type="ECO:0000256" key="44">
    <source>
        <dbReference type="SAM" id="SignalP"/>
    </source>
</evidence>
<comment type="catalytic activity">
    <reaction evidence="38">
        <text>1-O-hexadecyl-2-(9Z)-octadecenoyl-sn-glycero-3-phosphocholine + H2O = 1-O-hexadecyl-sn-glycero-3-phosphocholine + (9Z)-octadecenoate + H(+)</text>
        <dbReference type="Rhea" id="RHEA:40915"/>
        <dbReference type="ChEBI" id="CHEBI:15377"/>
        <dbReference type="ChEBI" id="CHEBI:15378"/>
        <dbReference type="ChEBI" id="CHEBI:30823"/>
        <dbReference type="ChEBI" id="CHEBI:34112"/>
        <dbReference type="ChEBI" id="CHEBI:64496"/>
    </reaction>
    <physiologicalReaction direction="left-to-right" evidence="38">
        <dbReference type="Rhea" id="RHEA:40916"/>
    </physiologicalReaction>
</comment>
<evidence type="ECO:0000256" key="22">
    <source>
        <dbReference type="ARBA" id="ARBA00047363"/>
    </source>
</evidence>
<dbReference type="Pfam" id="PF00657">
    <property type="entry name" value="Lipase_GDSL"/>
    <property type="match status" value="1"/>
</dbReference>
<keyword evidence="43" id="KW-0175">Coiled coil</keyword>
<comment type="catalytic activity">
    <reaction evidence="27">
        <text>a 1-O-alkyl-2-acyl-sn-glycero-3-phosphocholine + H2O = a 1-O-alkyl-sn-glycero-3-phosphocholine + a fatty acid + H(+)</text>
        <dbReference type="Rhea" id="RHEA:36231"/>
        <dbReference type="ChEBI" id="CHEBI:15377"/>
        <dbReference type="ChEBI" id="CHEBI:15378"/>
        <dbReference type="ChEBI" id="CHEBI:28868"/>
        <dbReference type="ChEBI" id="CHEBI:30909"/>
        <dbReference type="ChEBI" id="CHEBI:36702"/>
        <dbReference type="EC" id="3.1.1.4"/>
    </reaction>
    <physiologicalReaction direction="left-to-right" evidence="27">
        <dbReference type="Rhea" id="RHEA:36232"/>
    </physiologicalReaction>
</comment>
<evidence type="ECO:0000256" key="41">
    <source>
        <dbReference type="ARBA" id="ARBA00049372"/>
    </source>
</evidence>
<evidence type="ECO:0000256" key="8">
    <source>
        <dbReference type="ARBA" id="ARBA00022801"/>
    </source>
</evidence>
<dbReference type="GO" id="GO:0004622">
    <property type="term" value="F:phosphatidylcholine lysophospholipase activity"/>
    <property type="evidence" value="ECO:0007669"/>
    <property type="project" value="UniProtKB-EC"/>
</dbReference>
<comment type="catalytic activity">
    <reaction evidence="23">
        <text>1-(9Z-octadecenoyl)-glycerol + H2O = glycerol + (9Z)-octadecenoate + H(+)</text>
        <dbReference type="Rhea" id="RHEA:38487"/>
        <dbReference type="ChEBI" id="CHEBI:15377"/>
        <dbReference type="ChEBI" id="CHEBI:15378"/>
        <dbReference type="ChEBI" id="CHEBI:17754"/>
        <dbReference type="ChEBI" id="CHEBI:30823"/>
        <dbReference type="ChEBI" id="CHEBI:75342"/>
    </reaction>
    <physiologicalReaction direction="left-to-right" evidence="23">
        <dbReference type="Rhea" id="RHEA:38488"/>
    </physiologicalReaction>
</comment>
<dbReference type="GO" id="GO:0031526">
    <property type="term" value="C:brush border membrane"/>
    <property type="evidence" value="ECO:0007669"/>
    <property type="project" value="TreeGrafter"/>
</dbReference>
<dbReference type="EMBL" id="BLXT01004220">
    <property type="protein sequence ID" value="GFO11153.1"/>
    <property type="molecule type" value="Genomic_DNA"/>
</dbReference>
<evidence type="ECO:0000256" key="35">
    <source>
        <dbReference type="ARBA" id="ARBA00048656"/>
    </source>
</evidence>
<dbReference type="GO" id="GO:0004806">
    <property type="term" value="F:triacylglycerol lipase activity"/>
    <property type="evidence" value="ECO:0007669"/>
    <property type="project" value="UniProtKB-EC"/>
</dbReference>
<dbReference type="InterPro" id="IPR001087">
    <property type="entry name" value="GDSL"/>
</dbReference>
<comment type="subcellular location">
    <subcellularLocation>
        <location evidence="1">Apical cell membrane</location>
        <topology evidence="1">Single-pass type I membrane protein</topology>
    </subcellularLocation>
</comment>
<evidence type="ECO:0000256" key="1">
    <source>
        <dbReference type="ARBA" id="ARBA00004247"/>
    </source>
</evidence>
<evidence type="ECO:0000256" key="11">
    <source>
        <dbReference type="ARBA" id="ARBA00023136"/>
    </source>
</evidence>
<comment type="catalytic activity">
    <reaction evidence="14">
        <text>1-hexadecanoyl-2-(9Z,12Z-octadecadienoyl)-sn-glycero-3-phosphocholine + H2O = (9Z,12Z)-octadecadienoate + 1-hexadecanoyl-sn-glycero-3-phosphocholine + H(+)</text>
        <dbReference type="Rhea" id="RHEA:40811"/>
        <dbReference type="ChEBI" id="CHEBI:15377"/>
        <dbReference type="ChEBI" id="CHEBI:15378"/>
        <dbReference type="ChEBI" id="CHEBI:30245"/>
        <dbReference type="ChEBI" id="CHEBI:72998"/>
        <dbReference type="ChEBI" id="CHEBI:73002"/>
    </reaction>
    <physiologicalReaction direction="left-to-right" evidence="14">
        <dbReference type="Rhea" id="RHEA:40812"/>
    </physiologicalReaction>
</comment>
<comment type="catalytic activity">
    <reaction evidence="15">
        <text>a 1,2-diacyl-sn-glycero-3-phosphocholine + H2O = a 1-acyl-sn-glycero-3-phosphocholine + a fatty acid + H(+)</text>
        <dbReference type="Rhea" id="RHEA:15801"/>
        <dbReference type="ChEBI" id="CHEBI:15377"/>
        <dbReference type="ChEBI" id="CHEBI:15378"/>
        <dbReference type="ChEBI" id="CHEBI:28868"/>
        <dbReference type="ChEBI" id="CHEBI:57643"/>
        <dbReference type="ChEBI" id="CHEBI:58168"/>
        <dbReference type="EC" id="3.1.1.4"/>
    </reaction>
    <physiologicalReaction direction="left-to-right" evidence="15">
        <dbReference type="Rhea" id="RHEA:15802"/>
    </physiologicalReaction>
</comment>
<evidence type="ECO:0000256" key="3">
    <source>
        <dbReference type="ARBA" id="ARBA00015133"/>
    </source>
</evidence>
<dbReference type="CDD" id="cd01824">
    <property type="entry name" value="Phospholipase_B_like"/>
    <property type="match status" value="1"/>
</dbReference>
<dbReference type="GO" id="GO:0006644">
    <property type="term" value="P:phospholipid metabolic process"/>
    <property type="evidence" value="ECO:0007669"/>
    <property type="project" value="TreeGrafter"/>
</dbReference>
<evidence type="ECO:0000256" key="7">
    <source>
        <dbReference type="ARBA" id="ARBA00022737"/>
    </source>
</evidence>
<evidence type="ECO:0000256" key="13">
    <source>
        <dbReference type="ARBA" id="ARBA00023369"/>
    </source>
</evidence>